<dbReference type="InterPro" id="IPR008983">
    <property type="entry name" value="Tumour_necrosis_fac-like_dom"/>
</dbReference>
<dbReference type="OrthoDB" id="9795386at2"/>
<sequence length="321" mass="34874">MATEYFPFDEGQGSNVTETQWAKMARFWRMSGVLPDNIDAIFDSFVSRPSDYNDIQGELTVTGNSSTLSVDVSPGKAWIHGHFFSSDATINKVIAQNTNANGYNRIDRVVLRLDWTQNTITVEVLQGTAAASPTPPVLTQIEASRWEIPLAQVLVPTTATTGANLTITDERIPSLPQDMIVACKLYQAADPGQIINNATYTTVNFDSAHATFPGMADMTNDRIIIPMDGIYLINFNYRISASSGIGAIAYSAAGGSQTITNSAILARANNVEASLTAIKSFSKGDFVWASYYQSTGGAVNAFWWGPNSPSLTLFRLGDKWQ</sequence>
<dbReference type="EMBL" id="JACEIP010000003">
    <property type="protein sequence ID" value="MBA4541985.1"/>
    <property type="molecule type" value="Genomic_DNA"/>
</dbReference>
<keyword evidence="2" id="KW-1185">Reference proteome</keyword>
<dbReference type="Proteomes" id="UP000530514">
    <property type="component" value="Unassembled WGS sequence"/>
</dbReference>
<evidence type="ECO:0000313" key="1">
    <source>
        <dbReference type="EMBL" id="MBA4541985.1"/>
    </source>
</evidence>
<comment type="caution">
    <text evidence="1">The sequence shown here is derived from an EMBL/GenBank/DDBJ whole genome shotgun (WGS) entry which is preliminary data.</text>
</comment>
<gene>
    <name evidence="1" type="ORF">H1164_03585</name>
</gene>
<proteinExistence type="predicted"/>
<reference evidence="1 2" key="1">
    <citation type="submission" date="2020-07" db="EMBL/GenBank/DDBJ databases">
        <authorList>
            <person name="Feng H."/>
        </authorList>
    </citation>
    <scope>NUCLEOTIDE SEQUENCE [LARGE SCALE GENOMIC DNA]</scope>
    <source>
        <strain evidence="2">s-11</strain>
    </source>
</reference>
<evidence type="ECO:0000313" key="2">
    <source>
        <dbReference type="Proteomes" id="UP000530514"/>
    </source>
</evidence>
<accession>A0A7W1X8F1</accession>
<protein>
    <submittedName>
        <fullName evidence="1">Uncharacterized protein</fullName>
    </submittedName>
</protein>
<organism evidence="1 2">
    <name type="scientific">Thermoactinomyces daqus</name>
    <dbReference type="NCBI Taxonomy" id="1329516"/>
    <lineage>
        <taxon>Bacteria</taxon>
        <taxon>Bacillati</taxon>
        <taxon>Bacillota</taxon>
        <taxon>Bacilli</taxon>
        <taxon>Bacillales</taxon>
        <taxon>Thermoactinomycetaceae</taxon>
        <taxon>Thermoactinomyces</taxon>
    </lineage>
</organism>
<name>A0A7W1X8F1_9BACL</name>
<dbReference type="AlphaFoldDB" id="A0A7W1X8F1"/>
<dbReference type="RefSeq" id="WP_033100528.1">
    <property type="nucleotide sequence ID" value="NZ_JACEIP010000003.1"/>
</dbReference>
<dbReference type="SUPFAM" id="SSF49842">
    <property type="entry name" value="TNF-like"/>
    <property type="match status" value="1"/>
</dbReference>